<reference evidence="3" key="2">
    <citation type="submission" date="2015-07" db="EMBL/GenBank/DDBJ databases">
        <authorList>
            <person name="Noorani M."/>
        </authorList>
    </citation>
    <scope>NUCLEOTIDE SEQUENCE</scope>
    <source>
        <strain evidence="3">Yugu1</strain>
    </source>
</reference>
<dbReference type="AlphaFoldDB" id="A0A368PVW0"/>
<feature type="transmembrane region" description="Helical" evidence="2">
    <location>
        <begin position="287"/>
        <end position="310"/>
    </location>
</feature>
<feature type="transmembrane region" description="Helical" evidence="2">
    <location>
        <begin position="194"/>
        <end position="211"/>
    </location>
</feature>
<reference evidence="3" key="1">
    <citation type="journal article" date="2012" name="Nat. Biotechnol.">
        <title>Reference genome sequence of the model plant Setaria.</title>
        <authorList>
            <person name="Bennetzen J.L."/>
            <person name="Schmutz J."/>
            <person name="Wang H."/>
            <person name="Percifield R."/>
            <person name="Hawkins J."/>
            <person name="Pontaroli A.C."/>
            <person name="Estep M."/>
            <person name="Feng L."/>
            <person name="Vaughn J.N."/>
            <person name="Grimwood J."/>
            <person name="Jenkins J."/>
            <person name="Barry K."/>
            <person name="Lindquist E."/>
            <person name="Hellsten U."/>
            <person name="Deshpande S."/>
            <person name="Wang X."/>
            <person name="Wu X."/>
            <person name="Mitros T."/>
            <person name="Triplett J."/>
            <person name="Yang X."/>
            <person name="Ye C.Y."/>
            <person name="Mauro-Herrera M."/>
            <person name="Wang L."/>
            <person name="Li P."/>
            <person name="Sharma M."/>
            <person name="Sharma R."/>
            <person name="Ronald P.C."/>
            <person name="Panaud O."/>
            <person name="Kellogg E.A."/>
            <person name="Brutnell T.P."/>
            <person name="Doust A.N."/>
            <person name="Tuskan G.A."/>
            <person name="Rokhsar D."/>
            <person name="Devos K.M."/>
        </authorList>
    </citation>
    <scope>NUCLEOTIDE SEQUENCE [LARGE SCALE GENOMIC DNA]</scope>
    <source>
        <strain evidence="3">Yugu1</strain>
    </source>
</reference>
<accession>A0A368PVW0</accession>
<evidence type="ECO:0000256" key="1">
    <source>
        <dbReference type="SAM" id="MobiDB-lite"/>
    </source>
</evidence>
<organism evidence="3">
    <name type="scientific">Setaria italica</name>
    <name type="common">Foxtail millet</name>
    <name type="synonym">Panicum italicum</name>
    <dbReference type="NCBI Taxonomy" id="4555"/>
    <lineage>
        <taxon>Eukaryota</taxon>
        <taxon>Viridiplantae</taxon>
        <taxon>Streptophyta</taxon>
        <taxon>Embryophyta</taxon>
        <taxon>Tracheophyta</taxon>
        <taxon>Spermatophyta</taxon>
        <taxon>Magnoliopsida</taxon>
        <taxon>Liliopsida</taxon>
        <taxon>Poales</taxon>
        <taxon>Poaceae</taxon>
        <taxon>PACMAD clade</taxon>
        <taxon>Panicoideae</taxon>
        <taxon>Panicodae</taxon>
        <taxon>Paniceae</taxon>
        <taxon>Cenchrinae</taxon>
        <taxon>Setaria</taxon>
    </lineage>
</organism>
<proteinExistence type="predicted"/>
<dbReference type="OrthoDB" id="10651559at2759"/>
<name>A0A368PVW0_SETIT</name>
<evidence type="ECO:0000256" key="2">
    <source>
        <dbReference type="SAM" id="Phobius"/>
    </source>
</evidence>
<feature type="transmembrane region" description="Helical" evidence="2">
    <location>
        <begin position="255"/>
        <end position="275"/>
    </location>
</feature>
<protein>
    <submittedName>
        <fullName evidence="3">Uncharacterized protein</fullName>
    </submittedName>
</protein>
<feature type="region of interest" description="Disordered" evidence="1">
    <location>
        <begin position="117"/>
        <end position="158"/>
    </location>
</feature>
<keyword evidence="2" id="KW-0472">Membrane</keyword>
<evidence type="ECO:0000313" key="3">
    <source>
        <dbReference type="EMBL" id="RCV09664.1"/>
    </source>
</evidence>
<keyword evidence="2" id="KW-1133">Transmembrane helix</keyword>
<keyword evidence="2" id="KW-0812">Transmembrane</keyword>
<feature type="transmembrane region" description="Helical" evidence="2">
    <location>
        <begin position="223"/>
        <end position="243"/>
    </location>
</feature>
<sequence>MADAANEAPPPAPVAAAAAAAAAGGVALTGGVGGGGWTILMPPASAAAEWRVVRLAGAQSAAGTSAAGESSAGGGVPEVALEMAALLAALGAGGDLRVGEGFMVGGGAGQFVAGRGGAGHPVAGRGGEGGDPGGRGGEGGDPGGRGGEGGDPGGRGHAGGPYLMPVPVVFIPNFKQYKEEAEPKEDKGLKIAKIIYGVLLFGPLSFIGPINTVLEAKEIENTIMWKAFGMCWGLLSIGFHMSFHGGWDRRQRAYVRNIAHFSLTIFCSFVIYYLYLLQPSSLANLQWLISMEAILAIGHIMAWGWVVLAITRVASKEENRDSRVLPKNLSMWSKTRQGCTRLRQGWGSMWSKARQGCTRLRQGWGSRMSQEWTRLRQGLWSRMGQGRWPRLRRWCSRRKE</sequence>
<gene>
    <name evidence="3" type="ORF">SETIT_2G047200v2</name>
</gene>
<dbReference type="EMBL" id="CM003529">
    <property type="protein sequence ID" value="RCV09664.1"/>
    <property type="molecule type" value="Genomic_DNA"/>
</dbReference>